<reference evidence="2 3" key="1">
    <citation type="submission" date="2017-07" db="EMBL/GenBank/DDBJ databases">
        <authorList>
            <person name="Talla V."/>
            <person name="Backstrom N."/>
        </authorList>
    </citation>
    <scope>NUCLEOTIDE SEQUENCE [LARGE SCALE GENOMIC DNA]</scope>
</reference>
<proteinExistence type="predicted"/>
<feature type="compositionally biased region" description="Polar residues" evidence="1">
    <location>
        <begin position="25"/>
        <end position="43"/>
    </location>
</feature>
<sequence length="82" mass="8689">MRVVETVSGPAAAADREADKEKAHQLTQQQLIQTKPETSQVTSATPNVVTTHAPAAVAVTTTAPVPPLSSIQQSHIHQRTVQ</sequence>
<evidence type="ECO:0000256" key="1">
    <source>
        <dbReference type="SAM" id="MobiDB-lite"/>
    </source>
</evidence>
<evidence type="ECO:0000313" key="2">
    <source>
        <dbReference type="EMBL" id="VVC98872.1"/>
    </source>
</evidence>
<feature type="compositionally biased region" description="Basic and acidic residues" evidence="1">
    <location>
        <begin position="14"/>
        <end position="24"/>
    </location>
</feature>
<accession>A0A5E4QLF7</accession>
<protein>
    <submittedName>
        <fullName evidence="2">Uncharacterized protein</fullName>
    </submittedName>
</protein>
<name>A0A5E4QLF7_9NEOP</name>
<dbReference type="EMBL" id="FZQP02003845">
    <property type="protein sequence ID" value="VVC98872.1"/>
    <property type="molecule type" value="Genomic_DNA"/>
</dbReference>
<evidence type="ECO:0000313" key="3">
    <source>
        <dbReference type="Proteomes" id="UP000324832"/>
    </source>
</evidence>
<dbReference type="AlphaFoldDB" id="A0A5E4QLF7"/>
<dbReference type="Proteomes" id="UP000324832">
    <property type="component" value="Unassembled WGS sequence"/>
</dbReference>
<organism evidence="2 3">
    <name type="scientific">Leptidea sinapis</name>
    <dbReference type="NCBI Taxonomy" id="189913"/>
    <lineage>
        <taxon>Eukaryota</taxon>
        <taxon>Metazoa</taxon>
        <taxon>Ecdysozoa</taxon>
        <taxon>Arthropoda</taxon>
        <taxon>Hexapoda</taxon>
        <taxon>Insecta</taxon>
        <taxon>Pterygota</taxon>
        <taxon>Neoptera</taxon>
        <taxon>Endopterygota</taxon>
        <taxon>Lepidoptera</taxon>
        <taxon>Glossata</taxon>
        <taxon>Ditrysia</taxon>
        <taxon>Papilionoidea</taxon>
        <taxon>Pieridae</taxon>
        <taxon>Dismorphiinae</taxon>
        <taxon>Leptidea</taxon>
    </lineage>
</organism>
<feature type="region of interest" description="Disordered" evidence="1">
    <location>
        <begin position="1"/>
        <end position="45"/>
    </location>
</feature>
<keyword evidence="3" id="KW-1185">Reference proteome</keyword>
<gene>
    <name evidence="2" type="ORF">LSINAPIS_LOCUS9874</name>
</gene>
<feature type="non-terminal residue" evidence="2">
    <location>
        <position position="82"/>
    </location>
</feature>